<proteinExistence type="predicted"/>
<dbReference type="InterPro" id="IPR054722">
    <property type="entry name" value="PolX-like_BBD"/>
</dbReference>
<feature type="compositionally biased region" description="Polar residues" evidence="1">
    <location>
        <begin position="303"/>
        <end position="314"/>
    </location>
</feature>
<reference evidence="3" key="1">
    <citation type="submission" date="2021-03" db="EMBL/GenBank/DDBJ databases">
        <title>Draft genome sequence of rust myrtle Austropuccinia psidii MF-1, a brazilian biotype.</title>
        <authorList>
            <person name="Quecine M.C."/>
            <person name="Pachon D.M.R."/>
            <person name="Bonatelli M.L."/>
            <person name="Correr F.H."/>
            <person name="Franceschini L.M."/>
            <person name="Leite T.F."/>
            <person name="Margarido G.R.A."/>
            <person name="Almeida C.A."/>
            <person name="Ferrarezi J.A."/>
            <person name="Labate C.A."/>
        </authorList>
    </citation>
    <scope>NUCLEOTIDE SEQUENCE</scope>
    <source>
        <strain evidence="3">MF-1</strain>
    </source>
</reference>
<dbReference type="OrthoDB" id="7691805at2759"/>
<gene>
    <name evidence="3" type="ORF">O181_000031</name>
</gene>
<comment type="caution">
    <text evidence="3">The sequence shown here is derived from an EMBL/GenBank/DDBJ whole genome shotgun (WGS) entry which is preliminary data.</text>
</comment>
<evidence type="ECO:0000259" key="2">
    <source>
        <dbReference type="Pfam" id="PF22936"/>
    </source>
</evidence>
<feature type="region of interest" description="Disordered" evidence="1">
    <location>
        <begin position="106"/>
        <end position="127"/>
    </location>
</feature>
<dbReference type="Pfam" id="PF22936">
    <property type="entry name" value="Pol_BBD"/>
    <property type="match status" value="1"/>
</dbReference>
<feature type="compositionally biased region" description="Basic and acidic residues" evidence="1">
    <location>
        <begin position="315"/>
        <end position="325"/>
    </location>
</feature>
<evidence type="ECO:0000313" key="4">
    <source>
        <dbReference type="Proteomes" id="UP000765509"/>
    </source>
</evidence>
<dbReference type="EMBL" id="AVOT02000003">
    <property type="protein sequence ID" value="MBW0460316.1"/>
    <property type="molecule type" value="Genomic_DNA"/>
</dbReference>
<keyword evidence="4" id="KW-1185">Reference proteome</keyword>
<protein>
    <recommendedName>
        <fullName evidence="2">Retrovirus-related Pol polyprotein from transposon TNT 1-94-like beta-barrel domain-containing protein</fullName>
    </recommendedName>
</protein>
<evidence type="ECO:0000256" key="1">
    <source>
        <dbReference type="SAM" id="MobiDB-lite"/>
    </source>
</evidence>
<feature type="region of interest" description="Disordered" evidence="1">
    <location>
        <begin position="302"/>
        <end position="331"/>
    </location>
</feature>
<evidence type="ECO:0000313" key="3">
    <source>
        <dbReference type="EMBL" id="MBW0460316.1"/>
    </source>
</evidence>
<feature type="domain" description="Retrovirus-related Pol polyprotein from transposon TNT 1-94-like beta-barrel" evidence="2">
    <location>
        <begin position="147"/>
        <end position="196"/>
    </location>
</feature>
<sequence length="391" mass="43929">MDWIWSNYHGDLQQYIKSCQKKLELDAVNIKLEAKLLLLSTQGKLVKDPKLQHYIEVQTLNDKIIEKTALILTKHQDFVNNTRIQPTKQEPDPSSLCTSCYSEHTKLRPPQKNKQRTTPLNPPSDHLSSAQALFTGTSALKKNHQLIVDCGATHYMFNNQKHFSTINTIPRVKVSTRDASSSLSAEGIGSVNIVYKLTISQEGKCFSLESIKIRALEEMVQKHLMVLHYTVPKALITKSLENNTTFYEDFFPSLDDPTCEPEPLLIPSLVPEEAVAIDEVGTVESATADNVVSNQLLEALNSPDHSSSVKNNAQPEDKEGLEDKSPITPPRRIKVIRSQHPTLIVTAFFHTPHNQKRLPHCVTTFHACIKGPSNCQIMRNGWNPSQRSLVN</sequence>
<organism evidence="3 4">
    <name type="scientific">Austropuccinia psidii MF-1</name>
    <dbReference type="NCBI Taxonomy" id="1389203"/>
    <lineage>
        <taxon>Eukaryota</taxon>
        <taxon>Fungi</taxon>
        <taxon>Dikarya</taxon>
        <taxon>Basidiomycota</taxon>
        <taxon>Pucciniomycotina</taxon>
        <taxon>Pucciniomycetes</taxon>
        <taxon>Pucciniales</taxon>
        <taxon>Sphaerophragmiaceae</taxon>
        <taxon>Austropuccinia</taxon>
    </lineage>
</organism>
<name>A0A9Q3GB79_9BASI</name>
<accession>A0A9Q3GB79</accession>
<dbReference type="Proteomes" id="UP000765509">
    <property type="component" value="Unassembled WGS sequence"/>
</dbReference>
<dbReference type="AlphaFoldDB" id="A0A9Q3GB79"/>